<dbReference type="SUPFAM" id="SSF101478">
    <property type="entry name" value="ADP-ribosylglycohydrolase"/>
    <property type="match status" value="1"/>
</dbReference>
<evidence type="ECO:0000313" key="3">
    <source>
        <dbReference type="Proteomes" id="UP001403385"/>
    </source>
</evidence>
<gene>
    <name evidence="2" type="ORF">AAG747_24425</name>
</gene>
<keyword evidence="3" id="KW-1185">Reference proteome</keyword>
<dbReference type="Proteomes" id="UP001403385">
    <property type="component" value="Unassembled WGS sequence"/>
</dbReference>
<sequence>MNKKERITLAHTSLKGVSIGDAFGDSFFGETDQVLACIQNRKIPETSWEFTDDTVMALAVFEQLEQNGEINQDDLALQFSVNHIKDPNRGYGATARRILRKIEKGEYWKETAQNVFDGMGSMGNGASMRVSPIGAYYYDELEKVKEQATYSAVITHANQEGIAGAMAVAIGAALATQSKVEGRIMSPNEFISNVVNELPDTDTRAKIQKSLTISKDYHISTIETILGNGINVIAQDTIPFSIWCAAHHLYNYEEALWKAVSILGDRDTICAIVGGITILSSLEEKIPLTWLRSVEDFDKSIFRNKKTAFPK</sequence>
<comment type="cofactor">
    <cofactor evidence="1">
        <name>Mg(2+)</name>
        <dbReference type="ChEBI" id="CHEBI:18420"/>
    </cofactor>
    <text evidence="1">Binds 2 magnesium ions per subunit.</text>
</comment>
<dbReference type="EMBL" id="JBDKWZ010000019">
    <property type="protein sequence ID" value="MEN7551090.1"/>
    <property type="molecule type" value="Genomic_DNA"/>
</dbReference>
<dbReference type="InterPro" id="IPR005502">
    <property type="entry name" value="Ribosyl_crysJ1"/>
</dbReference>
<evidence type="ECO:0000256" key="1">
    <source>
        <dbReference type="PIRSR" id="PIRSR605502-1"/>
    </source>
</evidence>
<reference evidence="2 3" key="1">
    <citation type="submission" date="2024-04" db="EMBL/GenBank/DDBJ databases">
        <title>Novel genus in family Flammeovirgaceae.</title>
        <authorList>
            <person name="Nguyen T.H."/>
            <person name="Vuong T.Q."/>
            <person name="Le H."/>
            <person name="Kim S.-G."/>
        </authorList>
    </citation>
    <scope>NUCLEOTIDE SEQUENCE [LARGE SCALE GENOMIC DNA]</scope>
    <source>
        <strain evidence="2 3">JCM 23209</strain>
    </source>
</reference>
<dbReference type="RefSeq" id="WP_346823872.1">
    <property type="nucleotide sequence ID" value="NZ_JBDKWZ010000019.1"/>
</dbReference>
<dbReference type="InterPro" id="IPR036705">
    <property type="entry name" value="Ribosyl_crysJ1_sf"/>
</dbReference>
<name>A0AAW9SH06_9BACT</name>
<organism evidence="2 3">
    <name type="scientific">Rapidithrix thailandica</name>
    <dbReference type="NCBI Taxonomy" id="413964"/>
    <lineage>
        <taxon>Bacteria</taxon>
        <taxon>Pseudomonadati</taxon>
        <taxon>Bacteroidota</taxon>
        <taxon>Cytophagia</taxon>
        <taxon>Cytophagales</taxon>
        <taxon>Flammeovirgaceae</taxon>
        <taxon>Rapidithrix</taxon>
    </lineage>
</organism>
<dbReference type="Gene3D" id="1.10.4080.10">
    <property type="entry name" value="ADP-ribosylation/Crystallin J1"/>
    <property type="match status" value="1"/>
</dbReference>
<feature type="binding site" evidence="1">
    <location>
        <position position="268"/>
    </location>
    <ligand>
        <name>Mg(2+)</name>
        <dbReference type="ChEBI" id="CHEBI:18420"/>
        <label>1</label>
    </ligand>
</feature>
<evidence type="ECO:0000313" key="2">
    <source>
        <dbReference type="EMBL" id="MEN7551090.1"/>
    </source>
</evidence>
<dbReference type="PANTHER" id="PTHR16222:SF12">
    <property type="entry name" value="ADP-RIBOSYLGLYCOHYDROLASE-RELATED"/>
    <property type="match status" value="1"/>
</dbReference>
<dbReference type="GO" id="GO:0046872">
    <property type="term" value="F:metal ion binding"/>
    <property type="evidence" value="ECO:0007669"/>
    <property type="project" value="UniProtKB-KW"/>
</dbReference>
<feature type="binding site" evidence="1">
    <location>
        <position position="52"/>
    </location>
    <ligand>
        <name>Mg(2+)</name>
        <dbReference type="ChEBI" id="CHEBI:18420"/>
        <label>1</label>
    </ligand>
</feature>
<feature type="binding site" evidence="1">
    <location>
        <position position="51"/>
    </location>
    <ligand>
        <name>Mg(2+)</name>
        <dbReference type="ChEBI" id="CHEBI:18420"/>
        <label>1</label>
    </ligand>
</feature>
<dbReference type="InterPro" id="IPR050792">
    <property type="entry name" value="ADP-ribosylglycohydrolase"/>
</dbReference>
<accession>A0AAW9SH06</accession>
<dbReference type="PANTHER" id="PTHR16222">
    <property type="entry name" value="ADP-RIBOSYLGLYCOHYDROLASE"/>
    <property type="match status" value="1"/>
</dbReference>
<feature type="binding site" evidence="1">
    <location>
        <position position="53"/>
    </location>
    <ligand>
        <name>Mg(2+)</name>
        <dbReference type="ChEBI" id="CHEBI:18420"/>
        <label>1</label>
    </ligand>
</feature>
<dbReference type="AlphaFoldDB" id="A0AAW9SH06"/>
<dbReference type="Pfam" id="PF03747">
    <property type="entry name" value="ADP_ribosyl_GH"/>
    <property type="match status" value="1"/>
</dbReference>
<feature type="binding site" evidence="1">
    <location>
        <position position="265"/>
    </location>
    <ligand>
        <name>Mg(2+)</name>
        <dbReference type="ChEBI" id="CHEBI:18420"/>
        <label>1</label>
    </ligand>
</feature>
<keyword evidence="1" id="KW-0460">Magnesium</keyword>
<comment type="caution">
    <text evidence="2">The sequence shown here is derived from an EMBL/GenBank/DDBJ whole genome shotgun (WGS) entry which is preliminary data.</text>
</comment>
<proteinExistence type="predicted"/>
<protein>
    <submittedName>
        <fullName evidence="2">ADP-ribosylglycohydrolase family protein</fullName>
    </submittedName>
</protein>
<keyword evidence="1" id="KW-0479">Metal-binding</keyword>
<feature type="binding site" evidence="1">
    <location>
        <position position="267"/>
    </location>
    <ligand>
        <name>Mg(2+)</name>
        <dbReference type="ChEBI" id="CHEBI:18420"/>
        <label>1</label>
    </ligand>
</feature>